<evidence type="ECO:0000313" key="1">
    <source>
        <dbReference type="EMBL" id="MCA0152805.1"/>
    </source>
</evidence>
<evidence type="ECO:0000313" key="2">
    <source>
        <dbReference type="Proteomes" id="UP001198402"/>
    </source>
</evidence>
<proteinExistence type="predicted"/>
<dbReference type="PROSITE" id="PS51257">
    <property type="entry name" value="PROKAR_LIPOPROTEIN"/>
    <property type="match status" value="1"/>
</dbReference>
<dbReference type="Proteomes" id="UP001198402">
    <property type="component" value="Unassembled WGS sequence"/>
</dbReference>
<evidence type="ECO:0008006" key="3">
    <source>
        <dbReference type="Google" id="ProtNLM"/>
    </source>
</evidence>
<name>A0ABS7Y0N1_9FLAO</name>
<sequence length="174" mass="19486">MIKIKNYIPLLLITTLFLGCPAEDDDGDCMKTITIPQYYIVNNQTYSYNISQEVPCDFPEPTEPELIEPPTLENFSYEVLSFTFTPDTGNNTSRLQFEIMLNNPNAYAVNGVPILTINTDGLESSGSFSNNASMPCYQIGEDSSCILTYDQQSSLDLGIIESIELLNVEYFLTE</sequence>
<dbReference type="EMBL" id="JAIUJS010000003">
    <property type="protein sequence ID" value="MCA0152805.1"/>
    <property type="molecule type" value="Genomic_DNA"/>
</dbReference>
<organism evidence="1 2">
    <name type="scientific">Winogradskyella vincentii</name>
    <dbReference type="NCBI Taxonomy" id="2877122"/>
    <lineage>
        <taxon>Bacteria</taxon>
        <taxon>Pseudomonadati</taxon>
        <taxon>Bacteroidota</taxon>
        <taxon>Flavobacteriia</taxon>
        <taxon>Flavobacteriales</taxon>
        <taxon>Flavobacteriaceae</taxon>
        <taxon>Winogradskyella</taxon>
    </lineage>
</organism>
<dbReference type="RefSeq" id="WP_224477736.1">
    <property type="nucleotide sequence ID" value="NZ_JAIUJS010000003.1"/>
</dbReference>
<keyword evidence="2" id="KW-1185">Reference proteome</keyword>
<comment type="caution">
    <text evidence="1">The sequence shown here is derived from an EMBL/GenBank/DDBJ whole genome shotgun (WGS) entry which is preliminary data.</text>
</comment>
<accession>A0ABS7Y0N1</accession>
<gene>
    <name evidence="1" type="ORF">LBV24_06225</name>
</gene>
<protein>
    <recommendedName>
        <fullName evidence="3">Lipoprotein</fullName>
    </recommendedName>
</protein>
<reference evidence="2" key="1">
    <citation type="submission" date="2023-07" db="EMBL/GenBank/DDBJ databases">
        <authorList>
            <person name="Yue Y."/>
        </authorList>
    </citation>
    <scope>NUCLEOTIDE SEQUENCE [LARGE SCALE GENOMIC DNA]</scope>
    <source>
        <strain evidence="2">2Y89</strain>
    </source>
</reference>